<accession>A0A1A8W219</accession>
<dbReference type="AlphaFoldDB" id="A0A1A8W219"/>
<dbReference type="Proteomes" id="UP000078560">
    <property type="component" value="Unassembled WGS sequence"/>
</dbReference>
<dbReference type="EMBL" id="FLQV01000242">
    <property type="protein sequence ID" value="SBS85998.1"/>
    <property type="molecule type" value="Genomic_DNA"/>
</dbReference>
<gene>
    <name evidence="1" type="ORF">POVCU1_013100</name>
    <name evidence="2" type="ORF">POVCU2_0064640</name>
</gene>
<reference evidence="1" key="2">
    <citation type="submission" date="2016-05" db="EMBL/GenBank/DDBJ databases">
        <authorList>
            <person name="Lavstsen T."/>
            <person name="Jespersen J.S."/>
        </authorList>
    </citation>
    <scope>NUCLEOTIDE SEQUENCE [LARGE SCALE GENOMIC DNA]</scope>
</reference>
<dbReference type="Proteomes" id="UP000078546">
    <property type="component" value="Unassembled WGS sequence"/>
</dbReference>
<name>A0A1A8W219_PLAOA</name>
<evidence type="ECO:0000313" key="3">
    <source>
        <dbReference type="Proteomes" id="UP000078546"/>
    </source>
</evidence>
<evidence type="ECO:0000313" key="2">
    <source>
        <dbReference type="EMBL" id="SBS90959.1"/>
    </source>
</evidence>
<sequence length="75" mass="8395">MTKLDWQLFRAGPANTSSVCCSFHEDFEGVNLTMKTCEQKNTGVMGAKWEEEGTHKKNCLENTETKAALYLSFAS</sequence>
<proteinExistence type="predicted"/>
<evidence type="ECO:0000313" key="4">
    <source>
        <dbReference type="Proteomes" id="UP000078560"/>
    </source>
</evidence>
<dbReference type="EMBL" id="FLQU01001014">
    <property type="protein sequence ID" value="SBS90959.1"/>
    <property type="molecule type" value="Genomic_DNA"/>
</dbReference>
<protein>
    <submittedName>
        <fullName evidence="1">Uncharacterized protein</fullName>
    </submittedName>
</protein>
<evidence type="ECO:0000313" key="1">
    <source>
        <dbReference type="EMBL" id="SBS85998.1"/>
    </source>
</evidence>
<reference evidence="3 4" key="1">
    <citation type="submission" date="2016-05" db="EMBL/GenBank/DDBJ databases">
        <authorList>
            <person name="Naeem Raeece"/>
        </authorList>
    </citation>
    <scope>NUCLEOTIDE SEQUENCE [LARGE SCALE GENOMIC DNA]</scope>
</reference>
<organism evidence="1 3">
    <name type="scientific">Plasmodium ovale curtisi</name>
    <dbReference type="NCBI Taxonomy" id="864141"/>
    <lineage>
        <taxon>Eukaryota</taxon>
        <taxon>Sar</taxon>
        <taxon>Alveolata</taxon>
        <taxon>Apicomplexa</taxon>
        <taxon>Aconoidasida</taxon>
        <taxon>Haemosporida</taxon>
        <taxon>Plasmodiidae</taxon>
        <taxon>Plasmodium</taxon>
        <taxon>Plasmodium (Plasmodium)</taxon>
    </lineage>
</organism>